<dbReference type="Pfam" id="PF12838">
    <property type="entry name" value="Fer4_7"/>
    <property type="match status" value="1"/>
</dbReference>
<feature type="domain" description="4Fe-4S ferredoxin-type" evidence="5">
    <location>
        <begin position="54"/>
        <end position="84"/>
    </location>
</feature>
<dbReference type="Proteomes" id="UP000605201">
    <property type="component" value="Unassembled WGS sequence"/>
</dbReference>
<evidence type="ECO:0000313" key="6">
    <source>
        <dbReference type="EMBL" id="MBC8431796.1"/>
    </source>
</evidence>
<dbReference type="GO" id="GO:0051539">
    <property type="term" value="F:4 iron, 4 sulfur cluster binding"/>
    <property type="evidence" value="ECO:0007669"/>
    <property type="project" value="UniProtKB-KW"/>
</dbReference>
<dbReference type="GO" id="GO:0046872">
    <property type="term" value="F:metal ion binding"/>
    <property type="evidence" value="ECO:0007669"/>
    <property type="project" value="UniProtKB-KW"/>
</dbReference>
<name>A0A8J6TLU6_9BACT</name>
<dbReference type="EMBL" id="JACNIG010000177">
    <property type="protein sequence ID" value="MBC8431796.1"/>
    <property type="molecule type" value="Genomic_DNA"/>
</dbReference>
<sequence length="95" mass="10787">MVFWRVPFDSEEIQITTGIVHILEDRCKGCGYCIEYCPRDVLEFSARFNTKGYHPPAVKKPDDCVNCHYCEVICPEFAIYSVEASTEQGSVSEKG</sequence>
<dbReference type="PANTHER" id="PTHR43687:SF1">
    <property type="entry name" value="FERREDOXIN III"/>
    <property type="match status" value="1"/>
</dbReference>
<dbReference type="PROSITE" id="PS51379">
    <property type="entry name" value="4FE4S_FER_2"/>
    <property type="match status" value="2"/>
</dbReference>
<feature type="domain" description="4Fe-4S ferredoxin-type" evidence="5">
    <location>
        <begin position="18"/>
        <end position="47"/>
    </location>
</feature>
<dbReference type="PROSITE" id="PS00198">
    <property type="entry name" value="4FE4S_FER_1"/>
    <property type="match status" value="2"/>
</dbReference>
<proteinExistence type="predicted"/>
<evidence type="ECO:0000256" key="1">
    <source>
        <dbReference type="ARBA" id="ARBA00022485"/>
    </source>
</evidence>
<evidence type="ECO:0000256" key="2">
    <source>
        <dbReference type="ARBA" id="ARBA00022723"/>
    </source>
</evidence>
<gene>
    <name evidence="6" type="ORF">H8D96_07730</name>
</gene>
<dbReference type="SUPFAM" id="SSF54862">
    <property type="entry name" value="4Fe-4S ferredoxins"/>
    <property type="match status" value="1"/>
</dbReference>
<comment type="caution">
    <text evidence="6">The sequence shown here is derived from an EMBL/GenBank/DDBJ whole genome shotgun (WGS) entry which is preliminary data.</text>
</comment>
<protein>
    <submittedName>
        <fullName evidence="6">Ferredoxin family protein</fullName>
    </submittedName>
</protein>
<organism evidence="6 7">
    <name type="scientific">Candidatus Desulfatibia vada</name>
    <dbReference type="NCBI Taxonomy" id="2841696"/>
    <lineage>
        <taxon>Bacteria</taxon>
        <taxon>Pseudomonadati</taxon>
        <taxon>Thermodesulfobacteriota</taxon>
        <taxon>Desulfobacteria</taxon>
        <taxon>Desulfobacterales</taxon>
        <taxon>Desulfobacterales incertae sedis</taxon>
        <taxon>Candidatus Desulfatibia</taxon>
    </lineage>
</organism>
<dbReference type="InterPro" id="IPR017900">
    <property type="entry name" value="4Fe4S_Fe_S_CS"/>
</dbReference>
<keyword evidence="2" id="KW-0479">Metal-binding</keyword>
<dbReference type="PANTHER" id="PTHR43687">
    <property type="entry name" value="ADENYLYLSULFATE REDUCTASE, BETA SUBUNIT"/>
    <property type="match status" value="1"/>
</dbReference>
<reference evidence="6 7" key="1">
    <citation type="submission" date="2020-08" db="EMBL/GenBank/DDBJ databases">
        <title>Bridging the membrane lipid divide: bacteria of the FCB group superphylum have the potential to synthesize archaeal ether lipids.</title>
        <authorList>
            <person name="Villanueva L."/>
            <person name="Von Meijenfeldt F.A.B."/>
            <person name="Westbye A.B."/>
            <person name="Yadav S."/>
            <person name="Hopmans E.C."/>
            <person name="Dutilh B.E."/>
            <person name="Sinninghe Damste J.S."/>
        </authorList>
    </citation>
    <scope>NUCLEOTIDE SEQUENCE [LARGE SCALE GENOMIC DNA]</scope>
    <source>
        <strain evidence="6">NIOZ-UU17</strain>
    </source>
</reference>
<dbReference type="AlphaFoldDB" id="A0A8J6TLU6"/>
<evidence type="ECO:0000256" key="3">
    <source>
        <dbReference type="ARBA" id="ARBA00023004"/>
    </source>
</evidence>
<dbReference type="InterPro" id="IPR017896">
    <property type="entry name" value="4Fe4S_Fe-S-bd"/>
</dbReference>
<evidence type="ECO:0000259" key="5">
    <source>
        <dbReference type="PROSITE" id="PS51379"/>
    </source>
</evidence>
<accession>A0A8J6TLU6</accession>
<dbReference type="InterPro" id="IPR050572">
    <property type="entry name" value="Fe-S_Ferredoxin"/>
</dbReference>
<keyword evidence="4" id="KW-0411">Iron-sulfur</keyword>
<evidence type="ECO:0000313" key="7">
    <source>
        <dbReference type="Proteomes" id="UP000605201"/>
    </source>
</evidence>
<dbReference type="Gene3D" id="3.30.70.20">
    <property type="match status" value="1"/>
</dbReference>
<keyword evidence="3" id="KW-0408">Iron</keyword>
<evidence type="ECO:0000256" key="4">
    <source>
        <dbReference type="ARBA" id="ARBA00023014"/>
    </source>
</evidence>
<keyword evidence="1" id="KW-0004">4Fe-4S</keyword>